<feature type="compositionally biased region" description="Basic and acidic residues" evidence="1">
    <location>
        <begin position="114"/>
        <end position="131"/>
    </location>
</feature>
<reference evidence="3" key="1">
    <citation type="submission" date="2015-07" db="EMBL/GenBank/DDBJ databases">
        <title>Adaptation to a free-living lifestyle via gene acquisitions in the diplomonad Trepomonas sp. PC1.</title>
        <authorList>
            <person name="Xu F."/>
            <person name="Jerlstrom-Hultqvist J."/>
            <person name="Kolisko M."/>
            <person name="Simpson A.G.B."/>
            <person name="Roger A.J."/>
            <person name="Svard S.G."/>
            <person name="Andersson J.O."/>
        </authorList>
    </citation>
    <scope>NUCLEOTIDE SEQUENCE</scope>
    <source>
        <strain evidence="3">PC1</strain>
    </source>
</reference>
<feature type="region of interest" description="Disordered" evidence="1">
    <location>
        <begin position="106"/>
        <end position="131"/>
    </location>
</feature>
<dbReference type="AlphaFoldDB" id="A0A146K2N2"/>
<accession>A0A146K2N2</accession>
<evidence type="ECO:0000313" key="3">
    <source>
        <dbReference type="EMBL" id="JAP91143.1"/>
    </source>
</evidence>
<name>A0A146K2N2_9EUKA</name>
<sequence length="131" mass="14935">GNIQKKLKQLEKQQQQVARIPKSLQAEAEQTAVFNQLGVAQMNAIDKVHIFKGEECTEFNRPQFLGSQNSNVWAVKGTSHKIKSSTTLSEQNQKRSIEGLMKMLKEQQNNIPTDTKEEKIEEIQEEQPKAE</sequence>
<dbReference type="EMBL" id="GDID01005463">
    <property type="protein sequence ID" value="JAP91143.1"/>
    <property type="molecule type" value="Transcribed_RNA"/>
</dbReference>
<organism evidence="3">
    <name type="scientific">Trepomonas sp. PC1</name>
    <dbReference type="NCBI Taxonomy" id="1076344"/>
    <lineage>
        <taxon>Eukaryota</taxon>
        <taxon>Metamonada</taxon>
        <taxon>Diplomonadida</taxon>
        <taxon>Hexamitidae</taxon>
        <taxon>Hexamitinae</taxon>
        <taxon>Trepomonas</taxon>
    </lineage>
</organism>
<gene>
    <name evidence="3" type="ORF">TPC1_17327</name>
</gene>
<protein>
    <recommendedName>
        <fullName evidence="2">NAC-A/B domain-containing protein</fullName>
    </recommendedName>
</protein>
<proteinExistence type="predicted"/>
<evidence type="ECO:0000256" key="1">
    <source>
        <dbReference type="SAM" id="MobiDB-lite"/>
    </source>
</evidence>
<feature type="domain" description="NAC-A/B" evidence="2">
    <location>
        <begin position="35"/>
        <end position="79"/>
    </location>
</feature>
<evidence type="ECO:0000259" key="2">
    <source>
        <dbReference type="Pfam" id="PF01849"/>
    </source>
</evidence>
<dbReference type="InterPro" id="IPR002715">
    <property type="entry name" value="Nas_poly-pep-assoc_cplx_dom"/>
</dbReference>
<feature type="non-terminal residue" evidence="3">
    <location>
        <position position="1"/>
    </location>
</feature>
<dbReference type="Pfam" id="PF01849">
    <property type="entry name" value="NAC"/>
    <property type="match status" value="1"/>
</dbReference>